<organism evidence="1">
    <name type="scientific">Rhizophora mucronata</name>
    <name type="common">Asiatic mangrove</name>
    <dbReference type="NCBI Taxonomy" id="61149"/>
    <lineage>
        <taxon>Eukaryota</taxon>
        <taxon>Viridiplantae</taxon>
        <taxon>Streptophyta</taxon>
        <taxon>Embryophyta</taxon>
        <taxon>Tracheophyta</taxon>
        <taxon>Spermatophyta</taxon>
        <taxon>Magnoliopsida</taxon>
        <taxon>eudicotyledons</taxon>
        <taxon>Gunneridae</taxon>
        <taxon>Pentapetalae</taxon>
        <taxon>rosids</taxon>
        <taxon>fabids</taxon>
        <taxon>Malpighiales</taxon>
        <taxon>Rhizophoraceae</taxon>
        <taxon>Rhizophora</taxon>
    </lineage>
</organism>
<dbReference type="AlphaFoldDB" id="A0A2P2NB36"/>
<reference evidence="1" key="1">
    <citation type="submission" date="2018-02" db="EMBL/GenBank/DDBJ databases">
        <title>Rhizophora mucronata_Transcriptome.</title>
        <authorList>
            <person name="Meera S.P."/>
            <person name="Sreeshan A."/>
            <person name="Augustine A."/>
        </authorList>
    </citation>
    <scope>NUCLEOTIDE SEQUENCE</scope>
    <source>
        <tissue evidence="1">Leaf</tissue>
    </source>
</reference>
<evidence type="ECO:0000313" key="1">
    <source>
        <dbReference type="EMBL" id="MBX39685.1"/>
    </source>
</evidence>
<sequence length="36" mass="4010">MSSLLKPLEELNNVSSFGYSVAFLSEMLCFCCSVFL</sequence>
<name>A0A2P2NB36_RHIMU</name>
<dbReference type="EMBL" id="GGEC01059201">
    <property type="protein sequence ID" value="MBX39685.1"/>
    <property type="molecule type" value="Transcribed_RNA"/>
</dbReference>
<protein>
    <submittedName>
        <fullName evidence="1">Uncharacterized protein</fullName>
    </submittedName>
</protein>
<proteinExistence type="predicted"/>
<accession>A0A2P2NB36</accession>